<dbReference type="Proteomes" id="UP001320702">
    <property type="component" value="Unassembled WGS sequence"/>
</dbReference>
<reference evidence="2 3" key="1">
    <citation type="submission" date="2022-04" db="EMBL/GenBank/DDBJ databases">
        <title>Paracoccus sp. YLB-12 draft genome sequence.</title>
        <authorList>
            <person name="Yu L."/>
        </authorList>
    </citation>
    <scope>NUCLEOTIDE SEQUENCE [LARGE SCALE GENOMIC DNA]</scope>
    <source>
        <strain evidence="2 3">YLB-12</strain>
    </source>
</reference>
<gene>
    <name evidence="2" type="ORF">MU516_01520</name>
</gene>
<name>A0ABT2K6E2_9RHOB</name>
<evidence type="ECO:0000256" key="1">
    <source>
        <dbReference type="SAM" id="SignalP"/>
    </source>
</evidence>
<proteinExistence type="predicted"/>
<dbReference type="RefSeq" id="WP_260275439.1">
    <property type="nucleotide sequence ID" value="NZ_JANAVZ010000001.1"/>
</dbReference>
<sequence length="113" mass="11781">MAQQSSVSRMKYLAALTLIASLLSMTFAAASQAPARSVCSPQVRAANMCHAIAPPAAQTGTADKSGPCCELFPAMDRADIPRARAASALIAILPMRGAHVCDAPWRPPRTAFG</sequence>
<dbReference type="EMBL" id="JANAVZ010000001">
    <property type="protein sequence ID" value="MCT4331544.1"/>
    <property type="molecule type" value="Genomic_DNA"/>
</dbReference>
<keyword evidence="1" id="KW-0732">Signal</keyword>
<accession>A0ABT2K6E2</accession>
<feature type="chain" id="PRO_5047490391" description="Bifunctional inhibitor/plant lipid transfer protein/seed storage helical domain-containing protein" evidence="1">
    <location>
        <begin position="31"/>
        <end position="113"/>
    </location>
</feature>
<evidence type="ECO:0000313" key="3">
    <source>
        <dbReference type="Proteomes" id="UP001320702"/>
    </source>
</evidence>
<protein>
    <recommendedName>
        <fullName evidence="4">Bifunctional inhibitor/plant lipid transfer protein/seed storage helical domain-containing protein</fullName>
    </recommendedName>
</protein>
<keyword evidence="3" id="KW-1185">Reference proteome</keyword>
<organism evidence="2 3">
    <name type="scientific">Paracoccus maritimus</name>
    <dbReference type="NCBI Taxonomy" id="2933292"/>
    <lineage>
        <taxon>Bacteria</taxon>
        <taxon>Pseudomonadati</taxon>
        <taxon>Pseudomonadota</taxon>
        <taxon>Alphaproteobacteria</taxon>
        <taxon>Rhodobacterales</taxon>
        <taxon>Paracoccaceae</taxon>
        <taxon>Paracoccus</taxon>
    </lineage>
</organism>
<feature type="signal peptide" evidence="1">
    <location>
        <begin position="1"/>
        <end position="30"/>
    </location>
</feature>
<evidence type="ECO:0008006" key="4">
    <source>
        <dbReference type="Google" id="ProtNLM"/>
    </source>
</evidence>
<evidence type="ECO:0000313" key="2">
    <source>
        <dbReference type="EMBL" id="MCT4331544.1"/>
    </source>
</evidence>
<comment type="caution">
    <text evidence="2">The sequence shown here is derived from an EMBL/GenBank/DDBJ whole genome shotgun (WGS) entry which is preliminary data.</text>
</comment>